<organism evidence="2 3">
    <name type="scientific">Pararge aegeria aegeria</name>
    <dbReference type="NCBI Taxonomy" id="348720"/>
    <lineage>
        <taxon>Eukaryota</taxon>
        <taxon>Metazoa</taxon>
        <taxon>Ecdysozoa</taxon>
        <taxon>Arthropoda</taxon>
        <taxon>Hexapoda</taxon>
        <taxon>Insecta</taxon>
        <taxon>Pterygota</taxon>
        <taxon>Neoptera</taxon>
        <taxon>Endopterygota</taxon>
        <taxon>Lepidoptera</taxon>
        <taxon>Glossata</taxon>
        <taxon>Ditrysia</taxon>
        <taxon>Papilionoidea</taxon>
        <taxon>Nymphalidae</taxon>
        <taxon>Satyrinae</taxon>
        <taxon>Satyrini</taxon>
        <taxon>Parargina</taxon>
        <taxon>Pararge</taxon>
    </lineage>
</organism>
<dbReference type="AlphaFoldDB" id="A0A8S4R2Z9"/>
<dbReference type="OrthoDB" id="8119184at2759"/>
<evidence type="ECO:0000313" key="2">
    <source>
        <dbReference type="EMBL" id="CAH2230224.1"/>
    </source>
</evidence>
<gene>
    <name evidence="2" type="primary">jg7930</name>
    <name evidence="2" type="ORF">PAEG_LOCUS9478</name>
</gene>
<dbReference type="EMBL" id="CAKXAJ010024784">
    <property type="protein sequence ID" value="CAH2230224.1"/>
    <property type="molecule type" value="Genomic_DNA"/>
</dbReference>
<keyword evidence="1" id="KW-1133">Transmembrane helix</keyword>
<dbReference type="Proteomes" id="UP000838756">
    <property type="component" value="Unassembled WGS sequence"/>
</dbReference>
<keyword evidence="1" id="KW-0472">Membrane</keyword>
<evidence type="ECO:0000313" key="3">
    <source>
        <dbReference type="Proteomes" id="UP000838756"/>
    </source>
</evidence>
<evidence type="ECO:0000256" key="1">
    <source>
        <dbReference type="SAM" id="Phobius"/>
    </source>
</evidence>
<sequence>MCIPLSRCCFCVSLDVGSKIISIVNLTSSVMIAMVYGSAAMLPAPVAESRKIVYAIIASGAMFQLLIGCLLIYGVFGVSVDSPVGAEFGSQNLPQAFLS</sequence>
<comment type="caution">
    <text evidence="2">The sequence shown here is derived from an EMBL/GenBank/DDBJ whole genome shotgun (WGS) entry which is preliminary data.</text>
</comment>
<protein>
    <submittedName>
        <fullName evidence="2">Jg7930 protein</fullName>
    </submittedName>
</protein>
<accession>A0A8S4R2Z9</accession>
<feature type="transmembrane region" description="Helical" evidence="1">
    <location>
        <begin position="20"/>
        <end position="40"/>
    </location>
</feature>
<reference evidence="2" key="1">
    <citation type="submission" date="2022-03" db="EMBL/GenBank/DDBJ databases">
        <authorList>
            <person name="Lindestad O."/>
        </authorList>
    </citation>
    <scope>NUCLEOTIDE SEQUENCE</scope>
</reference>
<feature type="transmembrane region" description="Helical" evidence="1">
    <location>
        <begin position="52"/>
        <end position="76"/>
    </location>
</feature>
<keyword evidence="3" id="KW-1185">Reference proteome</keyword>
<proteinExistence type="predicted"/>
<name>A0A8S4R2Z9_9NEOP</name>
<keyword evidence="1" id="KW-0812">Transmembrane</keyword>